<name>A0A0A9C6Y3_ARUDO</name>
<evidence type="ECO:0000313" key="2">
    <source>
        <dbReference type="EMBL" id="JAD70213.1"/>
    </source>
</evidence>
<accession>A0A0A9C6Y3</accession>
<sequence>MVFFEEKQGDVGKDVDLAHLLDSLLLLDSFYFHTILSLPAVGSSGWVWAQGRRKGTGGGDRSCERGAGFGHKKGERALEGR</sequence>
<dbReference type="AlphaFoldDB" id="A0A0A9C6Y3"/>
<reference evidence="2" key="2">
    <citation type="journal article" date="2015" name="Data Brief">
        <title>Shoot transcriptome of the giant reed, Arundo donax.</title>
        <authorList>
            <person name="Barrero R.A."/>
            <person name="Guerrero F.D."/>
            <person name="Moolhuijzen P."/>
            <person name="Goolsby J.A."/>
            <person name="Tidwell J."/>
            <person name="Bellgard S.E."/>
            <person name="Bellgard M.I."/>
        </authorList>
    </citation>
    <scope>NUCLEOTIDE SEQUENCE</scope>
    <source>
        <tissue evidence="2">Shoot tissue taken approximately 20 cm above the soil surface</tissue>
    </source>
</reference>
<feature type="region of interest" description="Disordered" evidence="1">
    <location>
        <begin position="52"/>
        <end position="81"/>
    </location>
</feature>
<organism evidence="2">
    <name type="scientific">Arundo donax</name>
    <name type="common">Giant reed</name>
    <name type="synonym">Donax arundinaceus</name>
    <dbReference type="NCBI Taxonomy" id="35708"/>
    <lineage>
        <taxon>Eukaryota</taxon>
        <taxon>Viridiplantae</taxon>
        <taxon>Streptophyta</taxon>
        <taxon>Embryophyta</taxon>
        <taxon>Tracheophyta</taxon>
        <taxon>Spermatophyta</taxon>
        <taxon>Magnoliopsida</taxon>
        <taxon>Liliopsida</taxon>
        <taxon>Poales</taxon>
        <taxon>Poaceae</taxon>
        <taxon>PACMAD clade</taxon>
        <taxon>Arundinoideae</taxon>
        <taxon>Arundineae</taxon>
        <taxon>Arundo</taxon>
    </lineage>
</organism>
<reference evidence="2" key="1">
    <citation type="submission" date="2014-09" db="EMBL/GenBank/DDBJ databases">
        <authorList>
            <person name="Magalhaes I.L.F."/>
            <person name="Oliveira U."/>
            <person name="Santos F.R."/>
            <person name="Vidigal T.H.D.A."/>
            <person name="Brescovit A.D."/>
            <person name="Santos A.J."/>
        </authorList>
    </citation>
    <scope>NUCLEOTIDE SEQUENCE</scope>
    <source>
        <tissue evidence="2">Shoot tissue taken approximately 20 cm above the soil surface</tissue>
    </source>
</reference>
<evidence type="ECO:0000256" key="1">
    <source>
        <dbReference type="SAM" id="MobiDB-lite"/>
    </source>
</evidence>
<dbReference type="EMBL" id="GBRH01227682">
    <property type="protein sequence ID" value="JAD70213.1"/>
    <property type="molecule type" value="Transcribed_RNA"/>
</dbReference>
<proteinExistence type="predicted"/>
<protein>
    <submittedName>
        <fullName evidence="2">Uncharacterized protein</fullName>
    </submittedName>
</protein>